<evidence type="ECO:0000313" key="1">
    <source>
        <dbReference type="EMBL" id="PSX03927.1"/>
    </source>
</evidence>
<sequence>MIKCIARPISAQEPDLLAGNEFGILSIIDSYGKQISTIEPPENGWTHNKLEALLNTYPCRDNAYDAYLSSQWIGSTEV</sequence>
<dbReference type="EMBL" id="PYOU01000027">
    <property type="protein sequence ID" value="PSX03927.1"/>
    <property type="molecule type" value="Genomic_DNA"/>
</dbReference>
<gene>
    <name evidence="1" type="ORF">C0W27_20745</name>
</gene>
<proteinExistence type="predicted"/>
<protein>
    <submittedName>
        <fullName evidence="1">Uncharacterized protein</fullName>
    </submittedName>
</protein>
<accession>A0ABX5GZ52</accession>
<organism evidence="1 2">
    <name type="scientific">Photobacterium angustum</name>
    <dbReference type="NCBI Taxonomy" id="661"/>
    <lineage>
        <taxon>Bacteria</taxon>
        <taxon>Pseudomonadati</taxon>
        <taxon>Pseudomonadota</taxon>
        <taxon>Gammaproteobacteria</taxon>
        <taxon>Vibrionales</taxon>
        <taxon>Vibrionaceae</taxon>
        <taxon>Photobacterium</taxon>
    </lineage>
</organism>
<reference evidence="1 2" key="1">
    <citation type="submission" date="2018-01" db="EMBL/GenBank/DDBJ databases">
        <title>Whole genome sequencing of Histamine producing bacteria.</title>
        <authorList>
            <person name="Butler K."/>
        </authorList>
    </citation>
    <scope>NUCLEOTIDE SEQUENCE [LARGE SCALE GENOMIC DNA]</scope>
    <source>
        <strain evidence="1 2">A6-1</strain>
    </source>
</reference>
<dbReference type="Proteomes" id="UP000240989">
    <property type="component" value="Unassembled WGS sequence"/>
</dbReference>
<comment type="caution">
    <text evidence="1">The sequence shown here is derived from an EMBL/GenBank/DDBJ whole genome shotgun (WGS) entry which is preliminary data.</text>
</comment>
<keyword evidence="2" id="KW-1185">Reference proteome</keyword>
<dbReference type="RefSeq" id="WP_045152838.1">
    <property type="nucleotide sequence ID" value="NZ_JZSW01000007.1"/>
</dbReference>
<evidence type="ECO:0000313" key="2">
    <source>
        <dbReference type="Proteomes" id="UP000240989"/>
    </source>
</evidence>
<name>A0ABX5GZ52_PHOAN</name>